<dbReference type="OrthoDB" id="12499at10239"/>
<keyword evidence="1" id="KW-0378">Hydrolase</keyword>
<dbReference type="PROSITE" id="PS51462">
    <property type="entry name" value="NUDIX"/>
    <property type="match status" value="1"/>
</dbReference>
<dbReference type="GeneID" id="20712737"/>
<dbReference type="Gene3D" id="3.90.79.10">
    <property type="entry name" value="Nucleoside Triphosphate Pyrophosphohydrolase"/>
    <property type="match status" value="1"/>
</dbReference>
<evidence type="ECO:0000313" key="6">
    <source>
        <dbReference type="EMBL" id="ARX71661.1"/>
    </source>
</evidence>
<proteinExistence type="predicted"/>
<dbReference type="Pfam" id="PF00293">
    <property type="entry name" value="NUDIX"/>
    <property type="match status" value="1"/>
</dbReference>
<sequence length="221" mass="26472">MVKHSKHAGLFVLTEDDRAIILQANKSYNECVNKNLKYNKHIPFVEKLSIPRGKHDSGEKNHETALREFIEETGLVFDKVYMCTEPFTLEWQDNNKVYKYTIFVAFLIGSLYNLNRRPNTYNIKLKETSCVDVVLGYKVDVFKQKFRSQELVRKIEIMNLHKYIAYMSNRQLATYKYSNYYNFFEYVYTVKRLYKMGCMECFVSIDLSWLIDCEKYNILYY</sequence>
<evidence type="ECO:0000256" key="1">
    <source>
        <dbReference type="ARBA" id="ARBA00022801"/>
    </source>
</evidence>
<evidence type="ECO:0000313" key="4">
    <source>
        <dbReference type="EMBL" id="ARX71401.1"/>
    </source>
</evidence>
<dbReference type="InterPro" id="IPR000086">
    <property type="entry name" value="NUDIX_hydrolase_dom"/>
</dbReference>
<reference evidence="4" key="3">
    <citation type="submission" date="2016-09" db="EMBL/GenBank/DDBJ databases">
        <title>Genome-wide Diversity of Wild Populations of Erinnyis ello granulovirus (ErelGV).</title>
        <authorList>
            <person name="Brito A.F."/>
            <person name="Melo F.L."/>
            <person name="Ardisson-Araujo D.M.P."/>
            <person name="Sihler W."/>
            <person name="Souza M.L."/>
            <person name="Ribeiro B.M."/>
        </authorList>
    </citation>
    <scope>NUCLEOTIDE SEQUENCE</scope>
    <source>
        <strain evidence="7">ErelGV-00</strain>
        <strain evidence="4">ErelGV-94</strain>
        <strain evidence="5">ErelGV-98</strain>
        <strain evidence="6">ErelGV-99</strain>
        <strain evidence="8">ErelGV-AC</strain>
    </source>
</reference>
<evidence type="ECO:0000259" key="2">
    <source>
        <dbReference type="PROSITE" id="PS51462"/>
    </source>
</evidence>
<dbReference type="GO" id="GO:0016787">
    <property type="term" value="F:hydrolase activity"/>
    <property type="evidence" value="ECO:0007669"/>
    <property type="project" value="UniProtKB-KW"/>
</dbReference>
<dbReference type="SUPFAM" id="SSF55811">
    <property type="entry name" value="Nudix"/>
    <property type="match status" value="1"/>
</dbReference>
<dbReference type="EMBL" id="KX859083">
    <property type="protein sequence ID" value="ARX71921.1"/>
    <property type="molecule type" value="Genomic_DNA"/>
</dbReference>
<dbReference type="Proteomes" id="UP000201628">
    <property type="component" value="Segment"/>
</dbReference>
<feature type="domain" description="Nudix hydrolase" evidence="2">
    <location>
        <begin position="3"/>
        <end position="185"/>
    </location>
</feature>
<dbReference type="EMBL" id="KX859080">
    <property type="protein sequence ID" value="ARX71531.1"/>
    <property type="molecule type" value="Genomic_DNA"/>
</dbReference>
<name>A0A097DAL3_9BBAC</name>
<dbReference type="RefSeq" id="YP_009091901.1">
    <property type="nucleotide sequence ID" value="NC_025257.1"/>
</dbReference>
<evidence type="ECO:0000313" key="5">
    <source>
        <dbReference type="EMBL" id="ARX71531.1"/>
    </source>
</evidence>
<evidence type="ECO:0000313" key="8">
    <source>
        <dbReference type="EMBL" id="ARX71921.1"/>
    </source>
</evidence>
<dbReference type="InterPro" id="IPR015797">
    <property type="entry name" value="NUDIX_hydrolase-like_dom_sf"/>
</dbReference>
<reference evidence="3 9" key="1">
    <citation type="journal article" date="2014" name="BMC Genomics">
        <title>Genome sequence of Erinnyis ello granulovirus (ErelGV), a natural cassava hornworm pesticide and the first sequenced sphingid-infecting betabaculovirus.</title>
        <authorList>
            <person name="Ardisson-Araujo D.M."/>
            <person name="de Melo F.L."/>
            <person name="Andrade M.D."/>
            <person name="Sihler W."/>
            <person name="Bao S.N."/>
            <person name="Ribeiro B.M."/>
            <person name="de Souza M.L."/>
        </authorList>
    </citation>
    <scope>NUCLEOTIDE SEQUENCE [LARGE SCALE GENOMIC DNA]</scope>
    <source>
        <strain evidence="3">S86</strain>
    </source>
</reference>
<evidence type="ECO:0000313" key="9">
    <source>
        <dbReference type="Proteomes" id="UP000201628"/>
    </source>
</evidence>
<dbReference type="EMBL" id="KX859081">
    <property type="protein sequence ID" value="ARX71661.1"/>
    <property type="molecule type" value="Genomic_DNA"/>
</dbReference>
<organism evidence="3 9">
    <name type="scientific">Erinnyis ello granulovirus</name>
    <dbReference type="NCBI Taxonomy" id="307444"/>
    <lineage>
        <taxon>Viruses</taxon>
        <taxon>Viruses incertae sedis</taxon>
        <taxon>Naldaviricetes</taxon>
        <taxon>Lefavirales</taxon>
        <taxon>Baculoviridae</taxon>
        <taxon>Betabaculovirus</taxon>
        <taxon>Betabaculovirus erellonis</taxon>
    </lineage>
</organism>
<dbReference type="InterPro" id="IPR020084">
    <property type="entry name" value="NUDIX_hydrolase_CS"/>
</dbReference>
<protein>
    <submittedName>
        <fullName evidence="3 4">BV-E31</fullName>
    </submittedName>
</protein>
<evidence type="ECO:0000313" key="7">
    <source>
        <dbReference type="EMBL" id="ARX71791.1"/>
    </source>
</evidence>
<dbReference type="EMBL" id="KX859082">
    <property type="protein sequence ID" value="ARX71791.1"/>
    <property type="molecule type" value="Genomic_DNA"/>
</dbReference>
<dbReference type="KEGG" id="vg:20712737"/>
<dbReference type="EMBL" id="KX859079">
    <property type="protein sequence ID" value="ARX71401.1"/>
    <property type="molecule type" value="Genomic_DNA"/>
</dbReference>
<reference evidence="3" key="2">
    <citation type="submission" date="2014-02" db="EMBL/GenBank/DDBJ databases">
        <authorList>
            <person name="Ardisson-Araujo D.M.P."/>
            <person name="Melo F.L."/>
            <person name="Andrade M.S."/>
            <person name="Sihler W."/>
            <person name="Bao S.N."/>
            <person name="Ribeiro B.M."/>
            <person name="Souza M.L."/>
        </authorList>
    </citation>
    <scope>NUCLEOTIDE SEQUENCE</scope>
    <source>
        <strain evidence="3">S86</strain>
    </source>
</reference>
<dbReference type="PROSITE" id="PS00893">
    <property type="entry name" value="NUDIX_BOX"/>
    <property type="match status" value="1"/>
</dbReference>
<keyword evidence="9" id="KW-1185">Reference proteome</keyword>
<gene>
    <name evidence="3" type="primary">bv-e31</name>
    <name evidence="4" type="ORF">EREL_062</name>
</gene>
<accession>A0A097DAL3</accession>
<dbReference type="EMBL" id="KJ406702">
    <property type="protein sequence ID" value="AIS92061.1"/>
    <property type="molecule type" value="Genomic_DNA"/>
</dbReference>
<evidence type="ECO:0000313" key="3">
    <source>
        <dbReference type="EMBL" id="AIS92061.1"/>
    </source>
</evidence>